<sequence>MRTRVLTLLVLQASLALLLPQDAAAQAVRPGAGHAAPLGAQRPALPGTDRPGRLLSHSQAVRLLQRAGLGWVSSGGCADRGNRRCTSFEKVRAATLRKVIRLKRRSGCPVVLTGGTETGHEHGRYSHGTGYKVDVAPNPCIDRYITGRYPADGLRDDGARLYRSARALYARTPSHWDILFR</sequence>
<feature type="chain" id="PRO_5032449384" description="Peptidase M15" evidence="1">
    <location>
        <begin position="26"/>
        <end position="181"/>
    </location>
</feature>
<reference evidence="2 3" key="1">
    <citation type="submission" date="2020-08" db="EMBL/GenBank/DDBJ databases">
        <title>Genomic Encyclopedia of Type Strains, Phase III (KMG-III): the genomes of soil and plant-associated and newly described type strains.</title>
        <authorList>
            <person name="Whitman W."/>
        </authorList>
    </citation>
    <scope>NUCLEOTIDE SEQUENCE [LARGE SCALE GENOMIC DNA]</scope>
    <source>
        <strain evidence="2 3">CECT 3303</strain>
    </source>
</reference>
<name>A0A841DBB2_PLAVE</name>
<keyword evidence="1" id="KW-0732">Signal</keyword>
<dbReference type="AlphaFoldDB" id="A0A841DBB2"/>
<protein>
    <recommendedName>
        <fullName evidence="4">Peptidase M15</fullName>
    </recommendedName>
</protein>
<organism evidence="2 3">
    <name type="scientific">Planomonospora venezuelensis</name>
    <dbReference type="NCBI Taxonomy" id="1999"/>
    <lineage>
        <taxon>Bacteria</taxon>
        <taxon>Bacillati</taxon>
        <taxon>Actinomycetota</taxon>
        <taxon>Actinomycetes</taxon>
        <taxon>Streptosporangiales</taxon>
        <taxon>Streptosporangiaceae</taxon>
        <taxon>Planomonospora</taxon>
    </lineage>
</organism>
<gene>
    <name evidence="2" type="ORF">FHS22_006075</name>
</gene>
<accession>A0A841DBB2</accession>
<evidence type="ECO:0000256" key="1">
    <source>
        <dbReference type="SAM" id="SignalP"/>
    </source>
</evidence>
<dbReference type="EMBL" id="JACHJJ010000026">
    <property type="protein sequence ID" value="MBB5966779.1"/>
    <property type="molecule type" value="Genomic_DNA"/>
</dbReference>
<keyword evidence="3" id="KW-1185">Reference proteome</keyword>
<proteinExistence type="predicted"/>
<dbReference type="RefSeq" id="WP_184947178.1">
    <property type="nucleotide sequence ID" value="NZ_BAAAWZ010000001.1"/>
</dbReference>
<feature type="signal peptide" evidence="1">
    <location>
        <begin position="1"/>
        <end position="25"/>
    </location>
</feature>
<dbReference type="Proteomes" id="UP000562352">
    <property type="component" value="Unassembled WGS sequence"/>
</dbReference>
<evidence type="ECO:0000313" key="2">
    <source>
        <dbReference type="EMBL" id="MBB5966779.1"/>
    </source>
</evidence>
<comment type="caution">
    <text evidence="2">The sequence shown here is derived from an EMBL/GenBank/DDBJ whole genome shotgun (WGS) entry which is preliminary data.</text>
</comment>
<evidence type="ECO:0008006" key="4">
    <source>
        <dbReference type="Google" id="ProtNLM"/>
    </source>
</evidence>
<evidence type="ECO:0000313" key="3">
    <source>
        <dbReference type="Proteomes" id="UP000562352"/>
    </source>
</evidence>